<dbReference type="SUPFAM" id="SSF54637">
    <property type="entry name" value="Thioesterase/thiol ester dehydrase-isomerase"/>
    <property type="match status" value="1"/>
</dbReference>
<reference evidence="2" key="2">
    <citation type="submission" date="2014-07" db="EMBL/GenBank/DDBJ databases">
        <title>Genome sequence of Mangrovimonas yunxiaonensis.</title>
        <authorList>
            <person name="Li Y."/>
            <person name="Zheng T."/>
        </authorList>
    </citation>
    <scope>NUCLEOTIDE SEQUENCE [LARGE SCALE GENOMIC DNA]</scope>
    <source>
        <strain evidence="2">LY01</strain>
    </source>
</reference>
<dbReference type="InterPro" id="IPR016776">
    <property type="entry name" value="ApeP-like_dehydratase"/>
</dbReference>
<dbReference type="InterPro" id="IPR029069">
    <property type="entry name" value="HotDog_dom_sf"/>
</dbReference>
<dbReference type="Gene3D" id="3.10.129.10">
    <property type="entry name" value="Hotdog Thioesterase"/>
    <property type="match status" value="1"/>
</dbReference>
<proteinExistence type="predicted"/>
<dbReference type="Proteomes" id="UP000028521">
    <property type="component" value="Unassembled WGS sequence"/>
</dbReference>
<sequence>MNNVEALDFSNFLPHRAPFLMVEKVLSIGNDHVATSYTIPKTSIFNDHGYFNEAGLVENAAQTCSSIVGKSYFKDDDLQGEGTKLIGFISAIKKVNIYACPKVETTITTKANLISRLDTEAYSLCTIACTTTQDDKELVSCELNLVIREIK</sequence>
<name>A0A084TK82_9FLAO</name>
<accession>A0A084TK82</accession>
<dbReference type="eggNOG" id="COG4706">
    <property type="taxonomic scope" value="Bacteria"/>
</dbReference>
<dbReference type="STRING" id="1197477.IA57_04605"/>
<comment type="caution">
    <text evidence="1">The sequence shown here is derived from an EMBL/GenBank/DDBJ whole genome shotgun (WGS) entry which is preliminary data.</text>
</comment>
<dbReference type="EMBL" id="JPFK01000005">
    <property type="protein sequence ID" value="KFB01118.1"/>
    <property type="molecule type" value="Genomic_DNA"/>
</dbReference>
<dbReference type="Pfam" id="PF22817">
    <property type="entry name" value="ApeP-like"/>
    <property type="match status" value="1"/>
</dbReference>
<organism evidence="1 2">
    <name type="scientific">Mangrovimonas yunxiaonensis</name>
    <dbReference type="NCBI Taxonomy" id="1197477"/>
    <lineage>
        <taxon>Bacteria</taxon>
        <taxon>Pseudomonadati</taxon>
        <taxon>Bacteroidota</taxon>
        <taxon>Flavobacteriia</taxon>
        <taxon>Flavobacteriales</taxon>
        <taxon>Flavobacteriaceae</taxon>
        <taxon>Mangrovimonas</taxon>
    </lineage>
</organism>
<evidence type="ECO:0000313" key="1">
    <source>
        <dbReference type="EMBL" id="KFB01118.1"/>
    </source>
</evidence>
<protein>
    <submittedName>
        <fullName evidence="1">ABC transporter permease</fullName>
    </submittedName>
</protein>
<evidence type="ECO:0000313" key="2">
    <source>
        <dbReference type="Proteomes" id="UP000028521"/>
    </source>
</evidence>
<dbReference type="OrthoDB" id="826697at2"/>
<dbReference type="RefSeq" id="WP_036119822.1">
    <property type="nucleotide sequence ID" value="NZ_BMET01000001.1"/>
</dbReference>
<gene>
    <name evidence="1" type="ORF">IA57_04605</name>
</gene>
<reference evidence="1 2" key="1">
    <citation type="journal article" date="2014" name="Genome Announc.">
        <title>Draft Genome Sequence of the Algicidal Bacterium Mangrovimonas yunxiaonensis Strain LY01.</title>
        <authorList>
            <person name="Li Y."/>
            <person name="Zhu H."/>
            <person name="Li C."/>
            <person name="Zhang H."/>
            <person name="Chen Z."/>
            <person name="Zheng W."/>
            <person name="Xu H."/>
            <person name="Zheng T."/>
        </authorList>
    </citation>
    <scope>NUCLEOTIDE SEQUENCE [LARGE SCALE GENOMIC DNA]</scope>
    <source>
        <strain evidence="1 2">LY01</strain>
    </source>
</reference>
<keyword evidence="2" id="KW-1185">Reference proteome</keyword>
<dbReference type="AlphaFoldDB" id="A0A084TK82"/>